<comment type="similarity">
    <text evidence="2">Belongs to the endopolyphosphatase PPN1 family.</text>
</comment>
<accession>A0A1G4KGL0</accession>
<keyword evidence="5 12" id="KW-0926">Vacuole</keyword>
<evidence type="ECO:0000256" key="2">
    <source>
        <dbReference type="ARBA" id="ARBA00010399"/>
    </source>
</evidence>
<evidence type="ECO:0000256" key="14">
    <source>
        <dbReference type="SAM" id="Phobius"/>
    </source>
</evidence>
<feature type="transmembrane region" description="Helical" evidence="14">
    <location>
        <begin position="20"/>
        <end position="41"/>
    </location>
</feature>
<evidence type="ECO:0000256" key="4">
    <source>
        <dbReference type="ARBA" id="ARBA00014458"/>
    </source>
</evidence>
<feature type="domain" description="Calcineurin-like phosphoesterase" evidence="15">
    <location>
        <begin position="97"/>
        <end position="356"/>
    </location>
</feature>
<dbReference type="OrthoDB" id="348678at2759"/>
<keyword evidence="17" id="KW-1185">Reference proteome</keyword>
<dbReference type="Pfam" id="PF00149">
    <property type="entry name" value="Metallophos"/>
    <property type="match status" value="1"/>
</dbReference>
<dbReference type="PIRSF" id="PIRSF027093">
    <property type="entry name" value="EndopolyPtase_N1"/>
    <property type="match status" value="1"/>
</dbReference>
<dbReference type="GO" id="GO:0005774">
    <property type="term" value="C:vacuolar membrane"/>
    <property type="evidence" value="ECO:0007669"/>
    <property type="project" value="UniProtKB-SubCell"/>
</dbReference>
<evidence type="ECO:0000256" key="6">
    <source>
        <dbReference type="ARBA" id="ARBA00022692"/>
    </source>
</evidence>
<keyword evidence="10 12" id="KW-0472">Membrane</keyword>
<evidence type="ECO:0000256" key="13">
    <source>
        <dbReference type="SAM" id="MobiDB-lite"/>
    </source>
</evidence>
<keyword evidence="9 14" id="KW-1133">Transmembrane helix</keyword>
<evidence type="ECO:0000256" key="12">
    <source>
        <dbReference type="PIRNR" id="PIRNR027093"/>
    </source>
</evidence>
<keyword evidence="6 14" id="KW-0812">Transmembrane</keyword>
<evidence type="ECO:0000256" key="9">
    <source>
        <dbReference type="ARBA" id="ARBA00022989"/>
    </source>
</evidence>
<evidence type="ECO:0000256" key="5">
    <source>
        <dbReference type="ARBA" id="ARBA00022554"/>
    </source>
</evidence>
<organism evidence="16 17">
    <name type="scientific">Lachancea meyersii CBS 8951</name>
    <dbReference type="NCBI Taxonomy" id="1266667"/>
    <lineage>
        <taxon>Eukaryota</taxon>
        <taxon>Fungi</taxon>
        <taxon>Dikarya</taxon>
        <taxon>Ascomycota</taxon>
        <taxon>Saccharomycotina</taxon>
        <taxon>Saccharomycetes</taxon>
        <taxon>Saccharomycetales</taxon>
        <taxon>Saccharomycetaceae</taxon>
        <taxon>Lachancea</taxon>
    </lineage>
</organism>
<dbReference type="GO" id="GO:0006798">
    <property type="term" value="P:polyphosphate catabolic process"/>
    <property type="evidence" value="ECO:0007669"/>
    <property type="project" value="TreeGrafter"/>
</dbReference>
<dbReference type="AlphaFoldDB" id="A0A1G4KGL0"/>
<comment type="function">
    <text evidence="12">Catalyzes the hydrolysis of inorganic polyphosphate (polyP) chains of many hundreds of phosphate residues into shorter lengths.</text>
</comment>
<evidence type="ECO:0000259" key="15">
    <source>
        <dbReference type="Pfam" id="PF00149"/>
    </source>
</evidence>
<dbReference type="GO" id="GO:0000298">
    <property type="term" value="F:endopolyphosphatase activity"/>
    <property type="evidence" value="ECO:0007669"/>
    <property type="project" value="UniProtKB-EC"/>
</dbReference>
<dbReference type="GO" id="GO:0004309">
    <property type="term" value="F:exopolyphosphatase activity"/>
    <property type="evidence" value="ECO:0007669"/>
    <property type="project" value="TreeGrafter"/>
</dbReference>
<keyword evidence="8" id="KW-0735">Signal-anchor</keyword>
<dbReference type="InterPro" id="IPR004843">
    <property type="entry name" value="Calcineurin-like_PHP"/>
</dbReference>
<gene>
    <name evidence="16" type="ORF">LAME_0H11540G</name>
</gene>
<evidence type="ECO:0000256" key="10">
    <source>
        <dbReference type="ARBA" id="ARBA00023136"/>
    </source>
</evidence>
<dbReference type="PANTHER" id="PTHR10340">
    <property type="entry name" value="SPHINGOMYELIN PHOSPHODIESTERASE"/>
    <property type="match status" value="1"/>
</dbReference>
<evidence type="ECO:0000313" key="17">
    <source>
        <dbReference type="Proteomes" id="UP000191144"/>
    </source>
</evidence>
<keyword evidence="11" id="KW-0325">Glycoprotein</keyword>
<protein>
    <recommendedName>
        <fullName evidence="4 12">Endopolyphosphatase</fullName>
        <ecNumber evidence="3 12">3.6.1.10</ecNumber>
    </recommendedName>
</protein>
<dbReference type="PANTHER" id="PTHR10340:SF55">
    <property type="entry name" value="ENDOPOLYPHOSPHATASE"/>
    <property type="match status" value="1"/>
</dbReference>
<evidence type="ECO:0000256" key="3">
    <source>
        <dbReference type="ARBA" id="ARBA00012459"/>
    </source>
</evidence>
<dbReference type="InterPro" id="IPR012358">
    <property type="entry name" value="EndopolyPtase_N1"/>
</dbReference>
<dbReference type="EC" id="3.6.1.10" evidence="3 12"/>
<dbReference type="GO" id="GO:0000324">
    <property type="term" value="C:fungal-type vacuole"/>
    <property type="evidence" value="ECO:0007669"/>
    <property type="project" value="TreeGrafter"/>
</dbReference>
<evidence type="ECO:0000256" key="8">
    <source>
        <dbReference type="ARBA" id="ARBA00022968"/>
    </source>
</evidence>
<dbReference type="InterPro" id="IPR029052">
    <property type="entry name" value="Metallo-depent_PP-like"/>
</dbReference>
<dbReference type="Proteomes" id="UP000191144">
    <property type="component" value="Chromosome H"/>
</dbReference>
<comment type="subcellular location">
    <subcellularLocation>
        <location evidence="1">Vacuole membrane</location>
        <topology evidence="1">Single-pass type II membrane protein</topology>
    </subcellularLocation>
</comment>
<keyword evidence="7 12" id="KW-0378">Hydrolase</keyword>
<dbReference type="EMBL" id="LT598480">
    <property type="protein sequence ID" value="SCV03577.1"/>
    <property type="molecule type" value="Genomic_DNA"/>
</dbReference>
<evidence type="ECO:0000256" key="1">
    <source>
        <dbReference type="ARBA" id="ARBA00004576"/>
    </source>
</evidence>
<evidence type="ECO:0000256" key="7">
    <source>
        <dbReference type="ARBA" id="ARBA00022801"/>
    </source>
</evidence>
<dbReference type="SUPFAM" id="SSF56300">
    <property type="entry name" value="Metallo-dependent phosphatases"/>
    <property type="match status" value="1"/>
</dbReference>
<feature type="region of interest" description="Disordered" evidence="13">
    <location>
        <begin position="448"/>
        <end position="473"/>
    </location>
</feature>
<feature type="compositionally biased region" description="Basic residues" evidence="13">
    <location>
        <begin position="451"/>
        <end position="460"/>
    </location>
</feature>
<sequence length="667" mass="76105">MPEKARLGEAMHQGRHKRLAGILIGVVVGISLLFVACYRKFPVWSMFLSEDITSNTLVENVSQTADVEQLAALGLSTDTPVKIIQLSGGKSKTLRGRFLHITDIHPDPFYKTGTSVAQMCHRGKPEDKSDRAPRFGTAMNGCDSSMDLMEYTLKWVEDNLRDQIDFVVWTGDNIRHDNDRRNPRTESQIFDLNAQMAQRFEKIFRNPDNIDPRDFDVEVIPSLGNNDVFPHNLFSLGPTLQTRELTNMWSNFVPQEQQRAFARGTSYFVEVIPGKLAVLSIETLYLYKANPLVDTCNSKKEPGYQLLLWLGYVLEELRSRNMKVWLTGHVPPLPKNYDGNCFHKYTLWTNEYRDIIIGGLYGHMNIDHFIPLDAKKSWKAIEKSNSKAFNEKKNGEFGDDDDSDDVLDSAVEASDARIMGAKPVNKVAYIEKVRETYYNKIASKASSFASRRSRKKHKNKNKNDKNNKKPTHYKGKVDRYSIVTVAGSVIPTFNPAFRVWEYNISGLESSCSTNAMHTQEWGTFFDNLETKIEQDLMEEENTFGWAGALWRSGKIDKTIPSRMPTDLPLGPAYTPQLFTPTRFVQYYADLKDIERKYSQALDDGLNEEEAAAKAFAYQVEYSSDDAPYPMKSLLTKDYIDLAVELAYNETLWTKFTERAFLSSGYDD</sequence>
<name>A0A1G4KGL0_9SACH</name>
<proteinExistence type="inferred from homology"/>
<dbReference type="Gene3D" id="3.60.21.10">
    <property type="match status" value="1"/>
</dbReference>
<dbReference type="CDD" id="cd00842">
    <property type="entry name" value="MPP_ASMase"/>
    <property type="match status" value="1"/>
</dbReference>
<dbReference type="InterPro" id="IPR041805">
    <property type="entry name" value="ASMase/PPN1_MPP"/>
</dbReference>
<dbReference type="GO" id="GO:0008081">
    <property type="term" value="F:phosphoric diester hydrolase activity"/>
    <property type="evidence" value="ECO:0007669"/>
    <property type="project" value="TreeGrafter"/>
</dbReference>
<comment type="catalytic activity">
    <reaction evidence="12">
        <text>[phosphate](n+1) + n H2O = (n+1) phosphate + n H(+)</text>
        <dbReference type="Rhea" id="RHEA:22452"/>
        <dbReference type="Rhea" id="RHEA-COMP:14280"/>
        <dbReference type="ChEBI" id="CHEBI:15377"/>
        <dbReference type="ChEBI" id="CHEBI:15378"/>
        <dbReference type="ChEBI" id="CHEBI:16838"/>
        <dbReference type="ChEBI" id="CHEBI:43474"/>
        <dbReference type="EC" id="3.6.1.10"/>
    </reaction>
</comment>
<evidence type="ECO:0000313" key="16">
    <source>
        <dbReference type="EMBL" id="SCV03577.1"/>
    </source>
</evidence>
<evidence type="ECO:0000256" key="11">
    <source>
        <dbReference type="ARBA" id="ARBA00023180"/>
    </source>
</evidence>
<reference evidence="17" key="1">
    <citation type="submission" date="2016-03" db="EMBL/GenBank/DDBJ databases">
        <authorList>
            <person name="Devillers Hugo."/>
        </authorList>
    </citation>
    <scope>NUCLEOTIDE SEQUENCE [LARGE SCALE GENOMIC DNA]</scope>
</reference>